<gene>
    <name evidence="3" type="ORF">AVDCRST_MAG47-29</name>
</gene>
<dbReference type="AlphaFoldDB" id="A0A6J4MJG5"/>
<dbReference type="GO" id="GO:0004363">
    <property type="term" value="F:glutathione synthase activity"/>
    <property type="evidence" value="ECO:0007669"/>
    <property type="project" value="UniProtKB-EC"/>
</dbReference>
<dbReference type="Gene3D" id="3.40.50.20">
    <property type="match status" value="1"/>
</dbReference>
<name>A0A6J4MJG5_9ACTN</name>
<dbReference type="Gene3D" id="3.30.470.20">
    <property type="entry name" value="ATP-grasp fold, B domain"/>
    <property type="match status" value="1"/>
</dbReference>
<dbReference type="PANTHER" id="PTHR39217">
    <property type="match status" value="1"/>
</dbReference>
<dbReference type="Gene3D" id="3.30.1490.20">
    <property type="entry name" value="ATP-grasp fold, A domain"/>
    <property type="match status" value="1"/>
</dbReference>
<dbReference type="GO" id="GO:0005524">
    <property type="term" value="F:ATP binding"/>
    <property type="evidence" value="ECO:0007669"/>
    <property type="project" value="UniProtKB-UniRule"/>
</dbReference>
<accession>A0A6J4MJG5</accession>
<keyword evidence="1" id="KW-0547">Nucleotide-binding</keyword>
<dbReference type="InterPro" id="IPR053191">
    <property type="entry name" value="DcsG_Biosynth_Enzyme"/>
</dbReference>
<sequence>MTEVLLATSVDWPEGEPSGELLVKAFADRGLAASWARWDDPAVDWSSARVVAVRSVWDYDRRRDELLGWAEHVARWSRLVNGPAVFRWNTDKSYLLDLERIGVPVVPTALLDDRAQLAEVSGRFGGRVVVKPRVAAGGRGLSVQDAGPDLGGLAVEMGVDLVEDQWGPWLVQPLVESVRSEGETSVFVFAGVPVSQALKLPAGDEIRVHEMYGGTTQAVEPTDEAMLLAAETVAAARQLFDEDLCYARVDLMRLEDGRLVVGELEVTEPGLYLDVLPGNADAFADVVATLVQDQVTVLLDAVEPEVEAGTDPQA</sequence>
<feature type="domain" description="ATP-grasp" evidence="2">
    <location>
        <begin position="95"/>
        <end position="296"/>
    </location>
</feature>
<dbReference type="InterPro" id="IPR013815">
    <property type="entry name" value="ATP_grasp_subdomain_1"/>
</dbReference>
<dbReference type="InterPro" id="IPR011761">
    <property type="entry name" value="ATP-grasp"/>
</dbReference>
<dbReference type="PANTHER" id="PTHR39217:SF1">
    <property type="entry name" value="GLUTATHIONE SYNTHETASE"/>
    <property type="match status" value="1"/>
</dbReference>
<dbReference type="PROSITE" id="PS50975">
    <property type="entry name" value="ATP_GRASP"/>
    <property type="match status" value="1"/>
</dbReference>
<evidence type="ECO:0000256" key="1">
    <source>
        <dbReference type="PROSITE-ProRule" id="PRU00409"/>
    </source>
</evidence>
<protein>
    <submittedName>
        <fullName evidence="3">Glutathione synthetase</fullName>
        <ecNumber evidence="3">6.3.2.3</ecNumber>
    </submittedName>
</protein>
<dbReference type="EC" id="6.3.2.3" evidence="3"/>
<dbReference type="SUPFAM" id="SSF56059">
    <property type="entry name" value="Glutathione synthetase ATP-binding domain-like"/>
    <property type="match status" value="1"/>
</dbReference>
<keyword evidence="3" id="KW-0436">Ligase</keyword>
<organism evidence="3">
    <name type="scientific">uncultured Nocardioidaceae bacterium</name>
    <dbReference type="NCBI Taxonomy" id="253824"/>
    <lineage>
        <taxon>Bacteria</taxon>
        <taxon>Bacillati</taxon>
        <taxon>Actinomycetota</taxon>
        <taxon>Actinomycetes</taxon>
        <taxon>Propionibacteriales</taxon>
        <taxon>Nocardioidaceae</taxon>
        <taxon>environmental samples</taxon>
    </lineage>
</organism>
<evidence type="ECO:0000313" key="3">
    <source>
        <dbReference type="EMBL" id="CAA9358945.1"/>
    </source>
</evidence>
<dbReference type="EMBL" id="CADCUK010000002">
    <property type="protein sequence ID" value="CAA9358945.1"/>
    <property type="molecule type" value="Genomic_DNA"/>
</dbReference>
<dbReference type="GO" id="GO:0046872">
    <property type="term" value="F:metal ion binding"/>
    <property type="evidence" value="ECO:0007669"/>
    <property type="project" value="InterPro"/>
</dbReference>
<reference evidence="3" key="1">
    <citation type="submission" date="2020-02" db="EMBL/GenBank/DDBJ databases">
        <authorList>
            <person name="Meier V. D."/>
        </authorList>
    </citation>
    <scope>NUCLEOTIDE SEQUENCE</scope>
    <source>
        <strain evidence="3">AVDCRST_MAG47</strain>
    </source>
</reference>
<evidence type="ECO:0000259" key="2">
    <source>
        <dbReference type="PROSITE" id="PS50975"/>
    </source>
</evidence>
<proteinExistence type="predicted"/>
<keyword evidence="1" id="KW-0067">ATP-binding</keyword>